<dbReference type="RefSeq" id="WP_159484229.1">
    <property type="nucleotide sequence ID" value="NZ_BLIP01000001.1"/>
</dbReference>
<dbReference type="AlphaFoldDB" id="A0A640T8T0"/>
<evidence type="ECO:0000313" key="5">
    <source>
        <dbReference type="Proteomes" id="UP001210609"/>
    </source>
</evidence>
<sequence>MSSPEATPTGANHEAIVEAAIKALERDEVMLDPKDAARVIGCGERWLRDGANHSGFPHHRLGRFLKFSLQDCREIRAMNREKAKPSELAKARRARTAAARKQKSSESAIKPADSELALVS</sequence>
<evidence type="ECO:0000313" key="2">
    <source>
        <dbReference type="EMBL" id="GFE20149.1"/>
    </source>
</evidence>
<evidence type="ECO:0008006" key="6">
    <source>
        <dbReference type="Google" id="ProtNLM"/>
    </source>
</evidence>
<protein>
    <recommendedName>
        <fullName evidence="6">Helix-turn-helix domain-containing protein</fullName>
    </recommendedName>
</protein>
<reference evidence="3 5" key="2">
    <citation type="submission" date="2022-12" db="EMBL/GenBank/DDBJ databases">
        <authorList>
            <person name="Ruckert C."/>
            <person name="Busche T."/>
            <person name="Kalinowski J."/>
            <person name="Wittmann C."/>
        </authorList>
    </citation>
    <scope>NUCLEOTIDE SEQUENCE [LARGE SCALE GENOMIC DNA]</scope>
    <source>
        <strain evidence="3 5">DSM 40555</strain>
    </source>
</reference>
<dbReference type="EMBL" id="BLIP01000001">
    <property type="protein sequence ID" value="GFE20149.1"/>
    <property type="molecule type" value="Genomic_DNA"/>
</dbReference>
<dbReference type="EMBL" id="CP114202">
    <property type="protein sequence ID" value="WAT94991.1"/>
    <property type="molecule type" value="Genomic_DNA"/>
</dbReference>
<feature type="compositionally biased region" description="Basic and acidic residues" evidence="1">
    <location>
        <begin position="80"/>
        <end position="90"/>
    </location>
</feature>
<accession>A0A640T8T0</accession>
<organism evidence="2 4">
    <name type="scientific">Streptomyces nigrescens</name>
    <dbReference type="NCBI Taxonomy" id="1920"/>
    <lineage>
        <taxon>Bacteria</taxon>
        <taxon>Bacillati</taxon>
        <taxon>Actinomycetota</taxon>
        <taxon>Actinomycetes</taxon>
        <taxon>Kitasatosporales</taxon>
        <taxon>Streptomycetaceae</taxon>
        <taxon>Streptomyces</taxon>
    </lineage>
</organism>
<gene>
    <name evidence="2" type="ORF">Sliba_06020</name>
    <name evidence="3" type="ORF">STRLI_000664</name>
</gene>
<evidence type="ECO:0000313" key="3">
    <source>
        <dbReference type="EMBL" id="WAT94991.1"/>
    </source>
</evidence>
<dbReference type="Proteomes" id="UP000429552">
    <property type="component" value="Unassembled WGS sequence"/>
</dbReference>
<name>A0A640T8T0_STRNI</name>
<keyword evidence="5" id="KW-1185">Reference proteome</keyword>
<proteinExistence type="predicted"/>
<evidence type="ECO:0000256" key="1">
    <source>
        <dbReference type="SAM" id="MobiDB-lite"/>
    </source>
</evidence>
<reference evidence="2 4" key="1">
    <citation type="submission" date="2019-12" db="EMBL/GenBank/DDBJ databases">
        <title>Whole genome shotgun sequence of Streptomyces libani subsp. libani NBRC 13452.</title>
        <authorList>
            <person name="Ichikawa N."/>
            <person name="Kimura A."/>
            <person name="Kitahashi Y."/>
            <person name="Komaki H."/>
            <person name="Tamura T."/>
        </authorList>
    </citation>
    <scope>NUCLEOTIDE SEQUENCE [LARGE SCALE GENOMIC DNA]</scope>
    <source>
        <strain evidence="2 4">NBRC 13452</strain>
    </source>
</reference>
<evidence type="ECO:0000313" key="4">
    <source>
        <dbReference type="Proteomes" id="UP000429552"/>
    </source>
</evidence>
<feature type="region of interest" description="Disordered" evidence="1">
    <location>
        <begin position="80"/>
        <end position="120"/>
    </location>
</feature>
<dbReference type="Proteomes" id="UP001210609">
    <property type="component" value="Chromosome"/>
</dbReference>
<feature type="compositionally biased region" description="Basic residues" evidence="1">
    <location>
        <begin position="91"/>
        <end position="102"/>
    </location>
</feature>